<accession>A0A0G1WF40</accession>
<dbReference type="AlphaFoldDB" id="A0A0G1WF40"/>
<feature type="transmembrane region" description="Helical" evidence="1">
    <location>
        <begin position="6"/>
        <end position="22"/>
    </location>
</feature>
<protein>
    <submittedName>
        <fullName evidence="2">Uncharacterized protein</fullName>
    </submittedName>
</protein>
<feature type="transmembrane region" description="Helical" evidence="1">
    <location>
        <begin position="83"/>
        <end position="108"/>
    </location>
</feature>
<gene>
    <name evidence="2" type="ORF">UY08_C0008G0002</name>
</gene>
<comment type="caution">
    <text evidence="2">The sequence shown here is derived from an EMBL/GenBank/DDBJ whole genome shotgun (WGS) entry which is preliminary data.</text>
</comment>
<proteinExistence type="predicted"/>
<dbReference type="EMBL" id="LCOQ01000008">
    <property type="protein sequence ID" value="KKU80835.1"/>
    <property type="molecule type" value="Genomic_DNA"/>
</dbReference>
<keyword evidence="1" id="KW-1133">Transmembrane helix</keyword>
<keyword evidence="1" id="KW-0812">Transmembrane</keyword>
<keyword evidence="1" id="KW-0472">Membrane</keyword>
<evidence type="ECO:0000256" key="1">
    <source>
        <dbReference type="SAM" id="Phobius"/>
    </source>
</evidence>
<evidence type="ECO:0000313" key="3">
    <source>
        <dbReference type="Proteomes" id="UP000034212"/>
    </source>
</evidence>
<organism evidence="2 3">
    <name type="scientific">Candidatus Gottesmanbacteria bacterium GW2011_GWA1_47_8</name>
    <dbReference type="NCBI Taxonomy" id="1618438"/>
    <lineage>
        <taxon>Bacteria</taxon>
        <taxon>Candidatus Gottesmaniibacteriota</taxon>
    </lineage>
</organism>
<feature type="transmembrane region" description="Helical" evidence="1">
    <location>
        <begin position="34"/>
        <end position="53"/>
    </location>
</feature>
<feature type="transmembrane region" description="Helical" evidence="1">
    <location>
        <begin position="147"/>
        <end position="173"/>
    </location>
</feature>
<reference evidence="2 3" key="1">
    <citation type="journal article" date="2015" name="Nature">
        <title>rRNA introns, odd ribosomes, and small enigmatic genomes across a large radiation of phyla.</title>
        <authorList>
            <person name="Brown C.T."/>
            <person name="Hug L.A."/>
            <person name="Thomas B.C."/>
            <person name="Sharon I."/>
            <person name="Castelle C.J."/>
            <person name="Singh A."/>
            <person name="Wilkins M.J."/>
            <person name="Williams K.H."/>
            <person name="Banfield J.F."/>
        </authorList>
    </citation>
    <scope>NUCLEOTIDE SEQUENCE [LARGE SCALE GENOMIC DNA]</scope>
</reference>
<name>A0A0G1WF40_9BACT</name>
<feature type="transmembrane region" description="Helical" evidence="1">
    <location>
        <begin position="185"/>
        <end position="215"/>
    </location>
</feature>
<feature type="transmembrane region" description="Helical" evidence="1">
    <location>
        <begin position="114"/>
        <end position="135"/>
    </location>
</feature>
<sequence length="225" mass="25838">MGVFLYYLLVFFGIFSFSFVFWRKLREDYTPDQIFSATLLFLVGGFLGTVIFNKWLPQFSFWGFIVGTFLFGFYSLKKFGMKFFEALDGITVGLSWFSIFALGAIVIRDSWGDRFVNLIGVLPGVVTLLVYTFFLKKYRRFSWYPSGKIGFVGMSTVVVYFTLRALVATYQFWVLSSPGHLVDGLIALLVSLFFVGFIYFRSGRIGFTGLVGVFARLKRARRKNL</sequence>
<evidence type="ECO:0000313" key="2">
    <source>
        <dbReference type="EMBL" id="KKU80835.1"/>
    </source>
</evidence>
<dbReference type="Proteomes" id="UP000034212">
    <property type="component" value="Unassembled WGS sequence"/>
</dbReference>
<feature type="transmembrane region" description="Helical" evidence="1">
    <location>
        <begin position="59"/>
        <end position="76"/>
    </location>
</feature>